<accession>A0A8J3UXS9</accession>
<dbReference type="EMBL" id="BOOR01000006">
    <property type="protein sequence ID" value="GII52585.1"/>
    <property type="molecule type" value="Genomic_DNA"/>
</dbReference>
<evidence type="ECO:0000313" key="2">
    <source>
        <dbReference type="Proteomes" id="UP000605992"/>
    </source>
</evidence>
<protein>
    <submittedName>
        <fullName evidence="1">Uncharacterized protein</fullName>
    </submittedName>
</protein>
<sequence length="68" mass="7238">MGNKICKGASFREAAVIGQPGLSQRFAQLGRALTSQALSLTAATSWLKRSCAPDAGLRTRLRALHGNR</sequence>
<proteinExistence type="predicted"/>
<comment type="caution">
    <text evidence="1">The sequence shown here is derived from an EMBL/GenBank/DDBJ whole genome shotgun (WGS) entry which is preliminary data.</text>
</comment>
<organism evidence="1 2">
    <name type="scientific">Planotetraspora thailandica</name>
    <dbReference type="NCBI Taxonomy" id="487172"/>
    <lineage>
        <taxon>Bacteria</taxon>
        <taxon>Bacillati</taxon>
        <taxon>Actinomycetota</taxon>
        <taxon>Actinomycetes</taxon>
        <taxon>Streptosporangiales</taxon>
        <taxon>Streptosporangiaceae</taxon>
        <taxon>Planotetraspora</taxon>
    </lineage>
</organism>
<reference evidence="1" key="1">
    <citation type="submission" date="2021-01" db="EMBL/GenBank/DDBJ databases">
        <title>Whole genome shotgun sequence of Planotetraspora thailandica NBRC 104271.</title>
        <authorList>
            <person name="Komaki H."/>
            <person name="Tamura T."/>
        </authorList>
    </citation>
    <scope>NUCLEOTIDE SEQUENCE</scope>
    <source>
        <strain evidence="1">NBRC 104271</strain>
    </source>
</reference>
<keyword evidence="2" id="KW-1185">Reference proteome</keyword>
<gene>
    <name evidence="1" type="ORF">Pth03_09740</name>
</gene>
<dbReference type="Proteomes" id="UP000605992">
    <property type="component" value="Unassembled WGS sequence"/>
</dbReference>
<evidence type="ECO:0000313" key="1">
    <source>
        <dbReference type="EMBL" id="GII52585.1"/>
    </source>
</evidence>
<name>A0A8J3UXS9_9ACTN</name>
<dbReference type="AlphaFoldDB" id="A0A8J3UXS9"/>